<evidence type="ECO:0000313" key="14">
    <source>
        <dbReference type="Proteomes" id="UP000616724"/>
    </source>
</evidence>
<evidence type="ECO:0000256" key="7">
    <source>
        <dbReference type="ARBA" id="ARBA00022840"/>
    </source>
</evidence>
<dbReference type="CDD" id="cd16917">
    <property type="entry name" value="HATPase_UhpB-NarQ-NarX-like"/>
    <property type="match status" value="1"/>
</dbReference>
<dbReference type="Pfam" id="PF23539">
    <property type="entry name" value="DUF7134"/>
    <property type="match status" value="1"/>
</dbReference>
<evidence type="ECO:0000256" key="2">
    <source>
        <dbReference type="ARBA" id="ARBA00012438"/>
    </source>
</evidence>
<evidence type="ECO:0000256" key="3">
    <source>
        <dbReference type="ARBA" id="ARBA00022553"/>
    </source>
</evidence>
<feature type="transmembrane region" description="Helical" evidence="9">
    <location>
        <begin position="66"/>
        <end position="85"/>
    </location>
</feature>
<dbReference type="Pfam" id="PF07730">
    <property type="entry name" value="HisKA_3"/>
    <property type="match status" value="1"/>
</dbReference>
<keyword evidence="14" id="KW-1185">Reference proteome</keyword>
<feature type="domain" description="Histidine kinase/HSP90-like ATPase" evidence="10">
    <location>
        <begin position="301"/>
        <end position="386"/>
    </location>
</feature>
<keyword evidence="9" id="KW-1133">Transmembrane helix</keyword>
<feature type="transmembrane region" description="Helical" evidence="9">
    <location>
        <begin position="130"/>
        <end position="152"/>
    </location>
</feature>
<evidence type="ECO:0000256" key="1">
    <source>
        <dbReference type="ARBA" id="ARBA00000085"/>
    </source>
</evidence>
<dbReference type="PANTHER" id="PTHR24421">
    <property type="entry name" value="NITRATE/NITRITE SENSOR PROTEIN NARX-RELATED"/>
    <property type="match status" value="1"/>
</dbReference>
<keyword evidence="7" id="KW-0067">ATP-binding</keyword>
<dbReference type="InterPro" id="IPR055558">
    <property type="entry name" value="DUF7134"/>
</dbReference>
<evidence type="ECO:0000313" key="13">
    <source>
        <dbReference type="EMBL" id="GIH80101.1"/>
    </source>
</evidence>
<dbReference type="Proteomes" id="UP000616724">
    <property type="component" value="Unassembled WGS sequence"/>
</dbReference>
<keyword evidence="4" id="KW-0808">Transferase</keyword>
<evidence type="ECO:0000256" key="6">
    <source>
        <dbReference type="ARBA" id="ARBA00022777"/>
    </source>
</evidence>
<dbReference type="InterPro" id="IPR036890">
    <property type="entry name" value="HATPase_C_sf"/>
</dbReference>
<keyword evidence="5" id="KW-0547">Nucleotide-binding</keyword>
<keyword evidence="9" id="KW-0472">Membrane</keyword>
<dbReference type="EMBL" id="BOOH01000056">
    <property type="protein sequence ID" value="GIH80101.1"/>
    <property type="molecule type" value="Genomic_DNA"/>
</dbReference>
<dbReference type="InterPro" id="IPR011712">
    <property type="entry name" value="Sig_transdc_His_kin_sub3_dim/P"/>
</dbReference>
<comment type="catalytic activity">
    <reaction evidence="1">
        <text>ATP + protein L-histidine = ADP + protein N-phospho-L-histidine.</text>
        <dbReference type="EC" id="2.7.13.3"/>
    </reaction>
</comment>
<evidence type="ECO:0000256" key="4">
    <source>
        <dbReference type="ARBA" id="ARBA00022679"/>
    </source>
</evidence>
<dbReference type="Pfam" id="PF02518">
    <property type="entry name" value="HATPase_c"/>
    <property type="match status" value="1"/>
</dbReference>
<dbReference type="EC" id="2.7.13.3" evidence="2"/>
<dbReference type="InterPro" id="IPR050482">
    <property type="entry name" value="Sensor_HK_TwoCompSys"/>
</dbReference>
<evidence type="ECO:0000259" key="10">
    <source>
        <dbReference type="Pfam" id="PF02518"/>
    </source>
</evidence>
<feature type="transmembrane region" description="Helical" evidence="9">
    <location>
        <begin position="106"/>
        <end position="124"/>
    </location>
</feature>
<name>A0A8J3W9R4_9ACTN</name>
<dbReference type="PANTHER" id="PTHR24421:SF10">
    <property type="entry name" value="NITRATE_NITRITE SENSOR PROTEIN NARQ"/>
    <property type="match status" value="1"/>
</dbReference>
<organism evidence="13 14">
    <name type="scientific">Planobispora longispora</name>
    <dbReference type="NCBI Taxonomy" id="28887"/>
    <lineage>
        <taxon>Bacteria</taxon>
        <taxon>Bacillati</taxon>
        <taxon>Actinomycetota</taxon>
        <taxon>Actinomycetes</taxon>
        <taxon>Streptosporangiales</taxon>
        <taxon>Streptosporangiaceae</taxon>
        <taxon>Planobispora</taxon>
    </lineage>
</organism>
<evidence type="ECO:0000259" key="12">
    <source>
        <dbReference type="Pfam" id="PF23539"/>
    </source>
</evidence>
<sequence length="395" mass="42178">MTALVSRVMKVSPLAVDTAFAVALTAITLAWELTDRSGLWRESDTASALLTCLANLPVAVRRKAPLTVLLACGTASICHHALGYLPEVNNFAPMFALYSVAALRPLPAILTGAVVATAVWWWAAATAQDGMALLNGLQGLAVVGATCTFGLGTRRLAERNRRLAELTERLRQDQEDRARRAVTEERVRIAGELHDIVAHHMSVISVQAGLARYVFSSDPGTARTALATVADTSHEALEEMRRLLAVLRLDRPTREDGTYDPTPGLGQLGQLVERVRAAGVPVDVEVTGSVRPLNPGVELCAYRVAQEGLTNVIKHALPARATVRLHYGGEELRVTVTDDGSGSRQSGEGGHGLIGMRERVKLYRGAVISGPLPQGGFEVSATLPLSPVKGGSRTR</sequence>
<dbReference type="Gene3D" id="1.20.5.1930">
    <property type="match status" value="1"/>
</dbReference>
<evidence type="ECO:0000256" key="5">
    <source>
        <dbReference type="ARBA" id="ARBA00022741"/>
    </source>
</evidence>
<keyword evidence="6" id="KW-0418">Kinase</keyword>
<dbReference type="GO" id="GO:0046983">
    <property type="term" value="F:protein dimerization activity"/>
    <property type="evidence" value="ECO:0007669"/>
    <property type="project" value="InterPro"/>
</dbReference>
<keyword evidence="9" id="KW-0812">Transmembrane</keyword>
<feature type="domain" description="Signal transduction histidine kinase subgroup 3 dimerisation and phosphoacceptor" evidence="11">
    <location>
        <begin position="185"/>
        <end position="248"/>
    </location>
</feature>
<protein>
    <recommendedName>
        <fullName evidence="2">histidine kinase</fullName>
        <ecNumber evidence="2">2.7.13.3</ecNumber>
    </recommendedName>
</protein>
<comment type="caution">
    <text evidence="13">The sequence shown here is derived from an EMBL/GenBank/DDBJ whole genome shotgun (WGS) entry which is preliminary data.</text>
</comment>
<gene>
    <name evidence="13" type="ORF">Plo01_65300</name>
</gene>
<evidence type="ECO:0000256" key="8">
    <source>
        <dbReference type="ARBA" id="ARBA00023012"/>
    </source>
</evidence>
<evidence type="ECO:0000259" key="11">
    <source>
        <dbReference type="Pfam" id="PF07730"/>
    </source>
</evidence>
<dbReference type="SUPFAM" id="SSF55874">
    <property type="entry name" value="ATPase domain of HSP90 chaperone/DNA topoisomerase II/histidine kinase"/>
    <property type="match status" value="1"/>
</dbReference>
<dbReference type="GO" id="GO:0016020">
    <property type="term" value="C:membrane"/>
    <property type="evidence" value="ECO:0007669"/>
    <property type="project" value="InterPro"/>
</dbReference>
<dbReference type="GO" id="GO:0005524">
    <property type="term" value="F:ATP binding"/>
    <property type="evidence" value="ECO:0007669"/>
    <property type="project" value="UniProtKB-KW"/>
</dbReference>
<reference evidence="13 14" key="1">
    <citation type="submission" date="2021-01" db="EMBL/GenBank/DDBJ databases">
        <title>Whole genome shotgun sequence of Planobispora longispora NBRC 13918.</title>
        <authorList>
            <person name="Komaki H."/>
            <person name="Tamura T."/>
        </authorList>
    </citation>
    <scope>NUCLEOTIDE SEQUENCE [LARGE SCALE GENOMIC DNA]</scope>
    <source>
        <strain evidence="13 14">NBRC 13918</strain>
    </source>
</reference>
<dbReference type="AlphaFoldDB" id="A0A8J3W9R4"/>
<keyword evidence="8" id="KW-0902">Two-component regulatory system</keyword>
<feature type="domain" description="DUF7134" evidence="12">
    <location>
        <begin position="8"/>
        <end position="126"/>
    </location>
</feature>
<proteinExistence type="predicted"/>
<keyword evidence="3" id="KW-0597">Phosphoprotein</keyword>
<dbReference type="Gene3D" id="3.30.565.10">
    <property type="entry name" value="Histidine kinase-like ATPase, C-terminal domain"/>
    <property type="match status" value="1"/>
</dbReference>
<dbReference type="GO" id="GO:0000155">
    <property type="term" value="F:phosphorelay sensor kinase activity"/>
    <property type="evidence" value="ECO:0007669"/>
    <property type="project" value="InterPro"/>
</dbReference>
<accession>A0A8J3W9R4</accession>
<evidence type="ECO:0000256" key="9">
    <source>
        <dbReference type="SAM" id="Phobius"/>
    </source>
</evidence>
<dbReference type="InterPro" id="IPR003594">
    <property type="entry name" value="HATPase_dom"/>
</dbReference>